<dbReference type="GO" id="GO:0019825">
    <property type="term" value="F:oxygen binding"/>
    <property type="evidence" value="ECO:0007669"/>
    <property type="project" value="InterPro"/>
</dbReference>
<feature type="region of interest" description="Disordered" evidence="5">
    <location>
        <begin position="679"/>
        <end position="718"/>
    </location>
</feature>
<dbReference type="InterPro" id="IPR017946">
    <property type="entry name" value="PLC-like_Pdiesterase_TIM-brl"/>
</dbReference>
<dbReference type="GO" id="GO:0020037">
    <property type="term" value="F:heme binding"/>
    <property type="evidence" value="ECO:0007669"/>
    <property type="project" value="InterPro"/>
</dbReference>
<gene>
    <name evidence="8" type="ORF">K491DRAFT_665965</name>
</gene>
<dbReference type="PANTHER" id="PTHR22958:SF1">
    <property type="entry name" value="GLYCEROPHOSPHOCHOLINE PHOSPHODIESTERASE GPCPD1"/>
    <property type="match status" value="1"/>
</dbReference>
<accession>A0A6A6SUI5</accession>
<sequence>MRFSRHFQEQRWVDWEHHHIPYQRLKALLKHAKRQGEQPSEDFYEAFRGALSASEKFLDHHHDVLEHRQEQMQAFWTSATDARSYQNYVARIGYTHLPIDYAMIGSFCRLNIEAVSRIQAKFQGLEQYHEQRPGGQTQRASAWSTIDTSAWLQRLDYYLVHSQEKNRELSADPGCVDATKTVDIDTLNKMEQRPFIIEDTLQRSGDRTDERWETAQFLFRVCIRESLLTEHCKDIFQVVFSRPTLFSFNNDHAAYLLRHSVFFGRIECTDYILSQLHDLSFFNASDLLYTAISQADGPMVDILFSRSIGLAYKSPTGETCWHAAARSGRVKYVDLLLSAPASMNFDTAEAVHEWTPLFLACIDSHELVVKRLLQAGADPTLVDNIGWTTREHAAFRGHPAIAQLLPTNESPWIPPLQTTKDDHYTNLSLEPGHSQIIIHLGGLQEGKASEFINLMPTVFSGTRHLGYGMMLEISTAVESSKTYRRPITHGGDPADDPMVFSYNNLYPPMLIFKLLGIQPGPQQSSILLGSGVALAQDRSDRFGKDHESLIREQTIPLLDRDSMREVGKFTFSFLIVKPYKGLETPRTGLESLREGTDVTLIGHRGLGMNNASHRHLQLGENTIGSLLSASTLGADYVEFDVQLTRDHVPILFHDFSLSESGTDIPIHDVTLEQFMHAGKIQSPHGDPPNRLGRPRHRESSSSGRRARSLSRSFETGAEQVNDRMKHTVDYKTKGFKSNTRGNFIQDVFATLKDTLCSLPESVGFDLELKYSRLHEFHKADMAPITIEINTFVDTILDALSQYAGNRRIFLSSFTPEICIALSLKQKAYPIFYITAARRPMIDMEKRTSSLQVASRFARKWGLAGLVVYAESVVMCPRLIGEIQAKGLMIGTFGQLNDVPENVELQVKGGIDFIIADRVGLVGKTLKGLGAHK</sequence>
<dbReference type="PROSITE" id="PS51382">
    <property type="entry name" value="SPX"/>
    <property type="match status" value="1"/>
</dbReference>
<evidence type="ECO:0000313" key="9">
    <source>
        <dbReference type="Proteomes" id="UP000799324"/>
    </source>
</evidence>
<dbReference type="PROSITE" id="PS50297">
    <property type="entry name" value="ANK_REP_REGION"/>
    <property type="match status" value="1"/>
</dbReference>
<dbReference type="InterPro" id="IPR004331">
    <property type="entry name" value="SPX_dom"/>
</dbReference>
<evidence type="ECO:0000259" key="7">
    <source>
        <dbReference type="PROSITE" id="PS51704"/>
    </source>
</evidence>
<organism evidence="8 9">
    <name type="scientific">Lophiostoma macrostomum CBS 122681</name>
    <dbReference type="NCBI Taxonomy" id="1314788"/>
    <lineage>
        <taxon>Eukaryota</taxon>
        <taxon>Fungi</taxon>
        <taxon>Dikarya</taxon>
        <taxon>Ascomycota</taxon>
        <taxon>Pezizomycotina</taxon>
        <taxon>Dothideomycetes</taxon>
        <taxon>Pleosporomycetidae</taxon>
        <taxon>Pleosporales</taxon>
        <taxon>Lophiostomataceae</taxon>
        <taxon>Lophiostoma</taxon>
    </lineage>
</organism>
<evidence type="ECO:0000256" key="4">
    <source>
        <dbReference type="PROSITE-ProRule" id="PRU00023"/>
    </source>
</evidence>
<dbReference type="EMBL" id="MU004431">
    <property type="protein sequence ID" value="KAF2651232.1"/>
    <property type="molecule type" value="Genomic_DNA"/>
</dbReference>
<dbReference type="Gene3D" id="1.25.40.20">
    <property type="entry name" value="Ankyrin repeat-containing domain"/>
    <property type="match status" value="1"/>
</dbReference>
<evidence type="ECO:0000256" key="5">
    <source>
        <dbReference type="SAM" id="MobiDB-lite"/>
    </source>
</evidence>
<dbReference type="InterPro" id="IPR002110">
    <property type="entry name" value="Ankyrin_rpt"/>
</dbReference>
<dbReference type="OrthoDB" id="197419at2759"/>
<evidence type="ECO:0000256" key="2">
    <source>
        <dbReference type="ARBA" id="ARBA00022801"/>
    </source>
</evidence>
<dbReference type="InterPro" id="IPR030395">
    <property type="entry name" value="GP_PDE_dom"/>
</dbReference>
<feature type="repeat" description="ANK" evidence="4">
    <location>
        <begin position="352"/>
        <end position="384"/>
    </location>
</feature>
<keyword evidence="3 4" id="KW-0040">ANK repeat</keyword>
<keyword evidence="9" id="KW-1185">Reference proteome</keyword>
<dbReference type="InterPro" id="IPR036770">
    <property type="entry name" value="Ankyrin_rpt-contain_sf"/>
</dbReference>
<dbReference type="Proteomes" id="UP000799324">
    <property type="component" value="Unassembled WGS sequence"/>
</dbReference>
<dbReference type="InterPro" id="IPR057506">
    <property type="entry name" value="C2_GPCPD1"/>
</dbReference>
<evidence type="ECO:0000259" key="6">
    <source>
        <dbReference type="PROSITE" id="PS51382"/>
    </source>
</evidence>
<dbReference type="Pfam" id="PF00023">
    <property type="entry name" value="Ank"/>
    <property type="match status" value="1"/>
</dbReference>
<dbReference type="PROSITE" id="PS50088">
    <property type="entry name" value="ANK_REPEAT"/>
    <property type="match status" value="2"/>
</dbReference>
<evidence type="ECO:0000256" key="3">
    <source>
        <dbReference type="ARBA" id="ARBA00023043"/>
    </source>
</evidence>
<dbReference type="InterPro" id="IPR051578">
    <property type="entry name" value="GDPD"/>
</dbReference>
<dbReference type="GO" id="GO:0047389">
    <property type="term" value="F:glycerophosphocholine phosphodiesterase activity"/>
    <property type="evidence" value="ECO:0007669"/>
    <property type="project" value="TreeGrafter"/>
</dbReference>
<feature type="domain" description="GP-PDE" evidence="7">
    <location>
        <begin position="598"/>
        <end position="925"/>
    </location>
</feature>
<dbReference type="Gene3D" id="3.20.20.190">
    <property type="entry name" value="Phosphatidylinositol (PI) phosphodiesterase"/>
    <property type="match status" value="1"/>
</dbReference>
<dbReference type="AlphaFoldDB" id="A0A6A6SUI5"/>
<evidence type="ECO:0000313" key="8">
    <source>
        <dbReference type="EMBL" id="KAF2651232.1"/>
    </source>
</evidence>
<dbReference type="Pfam" id="PF13637">
    <property type="entry name" value="Ank_4"/>
    <property type="match status" value="1"/>
</dbReference>
<dbReference type="Pfam" id="PF03009">
    <property type="entry name" value="GDPD"/>
    <property type="match status" value="1"/>
</dbReference>
<keyword evidence="2" id="KW-0378">Hydrolase</keyword>
<protein>
    <submittedName>
        <fullName evidence="8">GDPD-domain-containing protein</fullName>
    </submittedName>
</protein>
<dbReference type="Pfam" id="PF25329">
    <property type="entry name" value="C2_GDE1"/>
    <property type="match status" value="1"/>
</dbReference>
<dbReference type="Gene3D" id="1.10.490.10">
    <property type="entry name" value="Globins"/>
    <property type="match status" value="1"/>
</dbReference>
<feature type="domain" description="SPX" evidence="6">
    <location>
        <begin position="1"/>
        <end position="136"/>
    </location>
</feature>
<evidence type="ECO:0000256" key="1">
    <source>
        <dbReference type="ARBA" id="ARBA00022737"/>
    </source>
</evidence>
<dbReference type="PROSITE" id="PS51704">
    <property type="entry name" value="GP_PDE"/>
    <property type="match status" value="1"/>
</dbReference>
<dbReference type="SUPFAM" id="SSF51695">
    <property type="entry name" value="PLC-like phosphodiesterases"/>
    <property type="match status" value="1"/>
</dbReference>
<reference evidence="8" key="1">
    <citation type="journal article" date="2020" name="Stud. Mycol.">
        <title>101 Dothideomycetes genomes: a test case for predicting lifestyles and emergence of pathogens.</title>
        <authorList>
            <person name="Haridas S."/>
            <person name="Albert R."/>
            <person name="Binder M."/>
            <person name="Bloem J."/>
            <person name="Labutti K."/>
            <person name="Salamov A."/>
            <person name="Andreopoulos B."/>
            <person name="Baker S."/>
            <person name="Barry K."/>
            <person name="Bills G."/>
            <person name="Bluhm B."/>
            <person name="Cannon C."/>
            <person name="Castanera R."/>
            <person name="Culley D."/>
            <person name="Daum C."/>
            <person name="Ezra D."/>
            <person name="Gonzalez J."/>
            <person name="Henrissat B."/>
            <person name="Kuo A."/>
            <person name="Liang C."/>
            <person name="Lipzen A."/>
            <person name="Lutzoni F."/>
            <person name="Magnuson J."/>
            <person name="Mondo S."/>
            <person name="Nolan M."/>
            <person name="Ohm R."/>
            <person name="Pangilinan J."/>
            <person name="Park H.-J."/>
            <person name="Ramirez L."/>
            <person name="Alfaro M."/>
            <person name="Sun H."/>
            <person name="Tritt A."/>
            <person name="Yoshinaga Y."/>
            <person name="Zwiers L.-H."/>
            <person name="Turgeon B."/>
            <person name="Goodwin S."/>
            <person name="Spatafora J."/>
            <person name="Crous P."/>
            <person name="Grigoriev I."/>
        </authorList>
    </citation>
    <scope>NUCLEOTIDE SEQUENCE</scope>
    <source>
        <strain evidence="8">CBS 122681</strain>
    </source>
</reference>
<proteinExistence type="predicted"/>
<dbReference type="GO" id="GO:0046475">
    <property type="term" value="P:glycerophospholipid catabolic process"/>
    <property type="evidence" value="ECO:0007669"/>
    <property type="project" value="TreeGrafter"/>
</dbReference>
<dbReference type="SMART" id="SM00248">
    <property type="entry name" value="ANK"/>
    <property type="match status" value="2"/>
</dbReference>
<name>A0A6A6SUI5_9PLEO</name>
<dbReference type="SUPFAM" id="SSF48403">
    <property type="entry name" value="Ankyrin repeat"/>
    <property type="match status" value="1"/>
</dbReference>
<dbReference type="InterPro" id="IPR012292">
    <property type="entry name" value="Globin/Proto"/>
</dbReference>
<dbReference type="PANTHER" id="PTHR22958">
    <property type="entry name" value="GLYCEROPHOSPHORYL DIESTER PHOSPHODIESTERASE"/>
    <property type="match status" value="1"/>
</dbReference>
<keyword evidence="1" id="KW-0677">Repeat</keyword>
<feature type="repeat" description="ANK" evidence="4">
    <location>
        <begin position="316"/>
        <end position="348"/>
    </location>
</feature>